<keyword evidence="3" id="KW-1185">Reference proteome</keyword>
<sequence length="162" mass="18071">MTIEKSSMNQSRMVLGFLLGAAVVLSAGCSEKDAEPTGSQQNVANVTQSATKTREQQVAQRAQEHMDALIARNWEKAYAYLPPATRQLKPLQVYANRMNGGAMLRTAADIKEVDCEENVCTVTIDLAYIYTGTIEAMRGRETRSLLKEKWILSQGNWWLAEK</sequence>
<dbReference type="Proteomes" id="UP000031631">
    <property type="component" value="Chromosome"/>
</dbReference>
<dbReference type="AlphaFoldDB" id="A0A7U6GGX9"/>
<proteinExistence type="predicted"/>
<evidence type="ECO:0000313" key="2">
    <source>
        <dbReference type="EMBL" id="BAO43429.1"/>
    </source>
</evidence>
<accession>A0A7U6GGX9</accession>
<dbReference type="EMBL" id="AP012273">
    <property type="protein sequence ID" value="BAO43429.1"/>
    <property type="molecule type" value="Genomic_DNA"/>
</dbReference>
<evidence type="ECO:0008006" key="4">
    <source>
        <dbReference type="Google" id="ProtNLM"/>
    </source>
</evidence>
<reference evidence="2 3" key="1">
    <citation type="journal article" date="2014" name="PLoS ONE">
        <title>Physiological and genomic features of a novel sulfur-oxidizing gammaproteobacterium belonging to a previously uncultivated symbiotic lineage isolated from a hydrothermal vent.</title>
        <authorList>
            <person name="Nunoura T."/>
            <person name="Takaki Y."/>
            <person name="Kazama H."/>
            <person name="Kakuta J."/>
            <person name="Shimamura S."/>
            <person name="Makita H."/>
            <person name="Hirai M."/>
            <person name="Miyazaki M."/>
            <person name="Takai K."/>
        </authorList>
    </citation>
    <scope>NUCLEOTIDE SEQUENCE [LARGE SCALE GENOMIC DNA]</scope>
    <source>
        <strain evidence="2 3">Hiromi1</strain>
    </source>
</reference>
<organism evidence="2 3">
    <name type="scientific">Thiolapillus brandeum</name>
    <dbReference type="NCBI Taxonomy" id="1076588"/>
    <lineage>
        <taxon>Bacteria</taxon>
        <taxon>Pseudomonadati</taxon>
        <taxon>Pseudomonadota</taxon>
        <taxon>Gammaproteobacteria</taxon>
        <taxon>Chromatiales</taxon>
        <taxon>Sedimenticolaceae</taxon>
        <taxon>Thiolapillus</taxon>
    </lineage>
</organism>
<gene>
    <name evidence="2" type="ORF">TBH_C0484</name>
</gene>
<evidence type="ECO:0000313" key="3">
    <source>
        <dbReference type="Proteomes" id="UP000031631"/>
    </source>
</evidence>
<feature type="region of interest" description="Disordered" evidence="1">
    <location>
        <begin position="31"/>
        <end position="53"/>
    </location>
</feature>
<protein>
    <recommendedName>
        <fullName evidence="4">Nuclear transport factor 2 family protein</fullName>
    </recommendedName>
</protein>
<dbReference type="KEGG" id="tbn:TBH_C0484"/>
<dbReference type="PROSITE" id="PS51257">
    <property type="entry name" value="PROKAR_LIPOPROTEIN"/>
    <property type="match status" value="1"/>
</dbReference>
<feature type="compositionally biased region" description="Polar residues" evidence="1">
    <location>
        <begin position="37"/>
        <end position="53"/>
    </location>
</feature>
<evidence type="ECO:0000256" key="1">
    <source>
        <dbReference type="SAM" id="MobiDB-lite"/>
    </source>
</evidence>
<dbReference type="OrthoDB" id="5738094at2"/>
<name>A0A7U6GGX9_9GAMM</name>
<dbReference type="RefSeq" id="WP_144375145.1">
    <property type="nucleotide sequence ID" value="NZ_AP012273.1"/>
</dbReference>